<gene>
    <name evidence="1" type="primary">trxA_3</name>
    <name evidence="1" type="ORF">MiYa_01615</name>
</gene>
<evidence type="ECO:0000313" key="1">
    <source>
        <dbReference type="EMBL" id="GCA70083.1"/>
    </source>
</evidence>
<dbReference type="Proteomes" id="UP000323569">
    <property type="component" value="Unassembled WGS sequence"/>
</dbReference>
<organism evidence="1 2">
    <name type="scientific">Microcystis aeruginosa NIES-2519</name>
    <dbReference type="NCBI Taxonomy" id="2303981"/>
    <lineage>
        <taxon>Bacteria</taxon>
        <taxon>Bacillati</taxon>
        <taxon>Cyanobacteriota</taxon>
        <taxon>Cyanophyceae</taxon>
        <taxon>Oscillatoriophycideae</taxon>
        <taxon>Chroococcales</taxon>
        <taxon>Microcystaceae</taxon>
        <taxon>Microcystis</taxon>
    </lineage>
</organism>
<protein>
    <submittedName>
        <fullName evidence="1">Thioredoxin 1</fullName>
    </submittedName>
</protein>
<accession>A0A5A5R2B7</accession>
<evidence type="ECO:0000313" key="2">
    <source>
        <dbReference type="Proteomes" id="UP000323569"/>
    </source>
</evidence>
<sequence length="40" mass="4300">MILKRGQKVDLVVGAAPKTTLANTIDKHLKPDDPQKGSKS</sequence>
<proteinExistence type="predicted"/>
<name>A0A5A5R2B7_MICAE</name>
<dbReference type="AlphaFoldDB" id="A0A5A5R2B7"/>
<reference evidence="1 2" key="1">
    <citation type="submission" date="2018-09" db="EMBL/GenBank/DDBJ databases">
        <title>Evolutionary history of phycoerythrin pigmentation in the water bloom-forming cyanobacterium Microcystis aeruginosa.</title>
        <authorList>
            <person name="Tanabe Y."/>
            <person name="Tanabe Y."/>
            <person name="Yamaguchi H."/>
        </authorList>
    </citation>
    <scope>NUCLEOTIDE SEQUENCE [LARGE SCALE GENOMIC DNA]</scope>
    <source>
        <strain evidence="1 2">NIES-2519</strain>
    </source>
</reference>
<comment type="caution">
    <text evidence="1">The sequence shown here is derived from an EMBL/GenBank/DDBJ whole genome shotgun (WGS) entry which is preliminary data.</text>
</comment>
<dbReference type="EMBL" id="BHVO01000020">
    <property type="protein sequence ID" value="GCA70083.1"/>
    <property type="molecule type" value="Genomic_DNA"/>
</dbReference>